<reference evidence="1 2" key="1">
    <citation type="submission" date="2023-04" db="EMBL/GenBank/DDBJ databases">
        <title>Forest soil microbial communities from Buena Vista Peninsula, Colon Province, Panama.</title>
        <authorList>
            <person name="Bouskill N."/>
        </authorList>
    </citation>
    <scope>NUCLEOTIDE SEQUENCE [LARGE SCALE GENOMIC DNA]</scope>
    <source>
        <strain evidence="1 2">AC80</strain>
    </source>
</reference>
<evidence type="ECO:0000313" key="2">
    <source>
        <dbReference type="Proteomes" id="UP001160130"/>
    </source>
</evidence>
<keyword evidence="2" id="KW-1185">Reference proteome</keyword>
<sequence>MSIKLVPHSNLEHTGDVACRRLRYSPTVTFKRMAAATAFMSALGMTLAFGLAGPAQAGEPVMEGVYSYNQEGLSAETWGIYPSCVPTVGDLREPLELAVACRLHVETTRGTVGGDARLVSGQWTYSTPVLKGIKCADGKWASTNETYKFDDVTLTGTRTVANNADCGLAPALHTFPFTLTYKGPLPIPVERYPLICDNFGVRLCS</sequence>
<proteinExistence type="predicted"/>
<organism evidence="1 2">
    <name type="scientific">Mycolicibacterium frederiksbergense</name>
    <dbReference type="NCBI Taxonomy" id="117567"/>
    <lineage>
        <taxon>Bacteria</taxon>
        <taxon>Bacillati</taxon>
        <taxon>Actinomycetota</taxon>
        <taxon>Actinomycetes</taxon>
        <taxon>Mycobacteriales</taxon>
        <taxon>Mycobacteriaceae</taxon>
        <taxon>Mycolicibacterium</taxon>
    </lineage>
</organism>
<name>A0ABT6KWD1_9MYCO</name>
<comment type="caution">
    <text evidence="1">The sequence shown here is derived from an EMBL/GenBank/DDBJ whole genome shotgun (WGS) entry which is preliminary data.</text>
</comment>
<dbReference type="Proteomes" id="UP001160130">
    <property type="component" value="Unassembled WGS sequence"/>
</dbReference>
<protein>
    <recommendedName>
        <fullName evidence="3">Secreted protein</fullName>
    </recommendedName>
</protein>
<evidence type="ECO:0000313" key="1">
    <source>
        <dbReference type="EMBL" id="MDH6194928.1"/>
    </source>
</evidence>
<accession>A0ABT6KWD1</accession>
<dbReference type="EMBL" id="JARXVE010000002">
    <property type="protein sequence ID" value="MDH6194928.1"/>
    <property type="molecule type" value="Genomic_DNA"/>
</dbReference>
<gene>
    <name evidence="1" type="ORF">M2272_001557</name>
</gene>
<evidence type="ECO:0008006" key="3">
    <source>
        <dbReference type="Google" id="ProtNLM"/>
    </source>
</evidence>